<reference evidence="6 7" key="1">
    <citation type="submission" date="2019-12" db="EMBL/GenBank/DDBJ databases">
        <title>Comparative genomics gives insights into the taxonomy of the Azoarcus-Aromatoleum group and reveals separate origins of nif in the plant-associated Azoarcus and non-plant-associated Aromatoleum sub-groups.</title>
        <authorList>
            <person name="Lafos M."/>
            <person name="Maluk M."/>
            <person name="Batista M."/>
            <person name="Junghare M."/>
            <person name="Carmona M."/>
            <person name="Faoro H."/>
            <person name="Cruz L.M."/>
            <person name="Battistoni F."/>
            <person name="De Souza E."/>
            <person name="Pedrosa F."/>
            <person name="Chen W.-M."/>
            <person name="Poole P.S."/>
            <person name="Dixon R.A."/>
            <person name="James E.K."/>
        </authorList>
    </citation>
    <scope>NUCLEOTIDE SEQUENCE [LARGE SCALE GENOMIC DNA]</scope>
    <source>
        <strain evidence="6 7">T</strain>
    </source>
</reference>
<protein>
    <submittedName>
        <fullName evidence="6">Helicase</fullName>
    </submittedName>
</protein>
<keyword evidence="4" id="KW-0067">ATP-binding</keyword>
<keyword evidence="2" id="KW-0378">Hydrolase</keyword>
<dbReference type="InterPro" id="IPR027417">
    <property type="entry name" value="P-loop_NTPase"/>
</dbReference>
<proteinExistence type="predicted"/>
<name>A0ABX1NGU4_9RHOO</name>
<organism evidence="6 7">
    <name type="scientific">Aromatoleum toluolicum</name>
    <dbReference type="NCBI Taxonomy" id="90060"/>
    <lineage>
        <taxon>Bacteria</taxon>
        <taxon>Pseudomonadati</taxon>
        <taxon>Pseudomonadota</taxon>
        <taxon>Betaproteobacteria</taxon>
        <taxon>Rhodocyclales</taxon>
        <taxon>Rhodocyclaceae</taxon>
        <taxon>Aromatoleum</taxon>
    </lineage>
</organism>
<evidence type="ECO:0000256" key="2">
    <source>
        <dbReference type="ARBA" id="ARBA00022801"/>
    </source>
</evidence>
<dbReference type="InterPro" id="IPR001650">
    <property type="entry name" value="Helicase_C-like"/>
</dbReference>
<dbReference type="InterPro" id="IPR014001">
    <property type="entry name" value="Helicase_ATP-bd"/>
</dbReference>
<keyword evidence="1" id="KW-0547">Nucleotide-binding</keyword>
<evidence type="ECO:0000259" key="5">
    <source>
        <dbReference type="PROSITE" id="PS51192"/>
    </source>
</evidence>
<dbReference type="PANTHER" id="PTHR45766">
    <property type="entry name" value="DNA ANNEALING HELICASE AND ENDONUCLEASE ZRANB3 FAMILY MEMBER"/>
    <property type="match status" value="1"/>
</dbReference>
<gene>
    <name evidence="6" type="ORF">GPA27_13545</name>
</gene>
<dbReference type="Pfam" id="PF00271">
    <property type="entry name" value="Helicase_C"/>
    <property type="match status" value="1"/>
</dbReference>
<dbReference type="EMBL" id="WTVS01000026">
    <property type="protein sequence ID" value="NMF98410.1"/>
    <property type="molecule type" value="Genomic_DNA"/>
</dbReference>
<keyword evidence="7" id="KW-1185">Reference proteome</keyword>
<evidence type="ECO:0000313" key="6">
    <source>
        <dbReference type="EMBL" id="NMF98410.1"/>
    </source>
</evidence>
<dbReference type="Proteomes" id="UP000634522">
    <property type="component" value="Unassembled WGS sequence"/>
</dbReference>
<sequence>MNDYTEFLKQKATTDPSTGLSHVPALNPMLYPHQADMVRWALRRGRAALFADCGIGKGPMQMEWADKQPHECLIAAPLAVAHQFVREAEKFGIDLAYAKDQAGVTKRITVTNYERLENFHIEQFGAVALDESSILKNSSGAYSTWMIDAFKAAPFRLCSSATPAPNDVMELGTQAEFLGVMTRSEMLAMYFTHDGGDTSKWRVKGHAQRAFWEWMASWSVMIRKPSDLGYSDEGFVLPPLAMHEHCIKVQTATSGFLFALEAQTLQERQQARRESISDRVKACADIVNASDRPFLVWCNLNEESAQLAAAIPDAIEVTGSDSDERKESAIVGFLEGRHRVMVSKPKIAGLGLNLQRCADMAFVGLSDSYEQLYQSIRRCWRFGQTRPVNVHVITAETEGAVVSNIKRKEREAEETYNNMIAHMKDLNAAALHGATLRNKTNYQPSVPMAIPAWMGVAA</sequence>
<dbReference type="PROSITE" id="PS51192">
    <property type="entry name" value="HELICASE_ATP_BIND_1"/>
    <property type="match status" value="1"/>
</dbReference>
<evidence type="ECO:0000256" key="4">
    <source>
        <dbReference type="ARBA" id="ARBA00022840"/>
    </source>
</evidence>
<evidence type="ECO:0000313" key="7">
    <source>
        <dbReference type="Proteomes" id="UP000634522"/>
    </source>
</evidence>
<dbReference type="SMART" id="SM00487">
    <property type="entry name" value="DEXDc"/>
    <property type="match status" value="1"/>
</dbReference>
<comment type="caution">
    <text evidence="6">The sequence shown here is derived from an EMBL/GenBank/DDBJ whole genome shotgun (WGS) entry which is preliminary data.</text>
</comment>
<dbReference type="PANTHER" id="PTHR45766:SF3">
    <property type="entry name" value="DNA ANNEALING HELICASE AND ENDONUCLEASE ZRANB3"/>
    <property type="match status" value="1"/>
</dbReference>
<dbReference type="Gene3D" id="3.40.50.300">
    <property type="entry name" value="P-loop containing nucleotide triphosphate hydrolases"/>
    <property type="match status" value="2"/>
</dbReference>
<accession>A0ABX1NGU4</accession>
<dbReference type="GO" id="GO:0004386">
    <property type="term" value="F:helicase activity"/>
    <property type="evidence" value="ECO:0007669"/>
    <property type="project" value="UniProtKB-KW"/>
</dbReference>
<evidence type="ECO:0000256" key="3">
    <source>
        <dbReference type="ARBA" id="ARBA00022806"/>
    </source>
</evidence>
<evidence type="ECO:0000256" key="1">
    <source>
        <dbReference type="ARBA" id="ARBA00022741"/>
    </source>
</evidence>
<keyword evidence="3 6" id="KW-0347">Helicase</keyword>
<dbReference type="SUPFAM" id="SSF52540">
    <property type="entry name" value="P-loop containing nucleoside triphosphate hydrolases"/>
    <property type="match status" value="2"/>
</dbReference>
<feature type="domain" description="Helicase ATP-binding" evidence="5">
    <location>
        <begin position="73"/>
        <end position="181"/>
    </location>
</feature>